<dbReference type="Proteomes" id="UP001138500">
    <property type="component" value="Unassembled WGS sequence"/>
</dbReference>
<reference evidence="1 2" key="2">
    <citation type="journal article" date="2021" name="Curr. Genet.">
        <title>Genetic response to nitrogen starvation in the aggressive Eucalyptus foliar pathogen Teratosphaeria destructans.</title>
        <authorList>
            <person name="Havenga M."/>
            <person name="Wingfield B.D."/>
            <person name="Wingfield M.J."/>
            <person name="Dreyer L.L."/>
            <person name="Roets F."/>
            <person name="Aylward J."/>
        </authorList>
    </citation>
    <scope>NUCLEOTIDE SEQUENCE [LARGE SCALE GENOMIC DNA]</scope>
    <source>
        <strain evidence="1">CMW44962</strain>
    </source>
</reference>
<reference evidence="1 2" key="1">
    <citation type="journal article" date="2018" name="IMA Fungus">
        <title>IMA Genome-F 10: Nine draft genome sequences of Claviceps purpurea s.lat., including C. arundinis, C. humidiphila, and C. cf. spartinae, pseudomolecules for the pitch canker pathogen Fusarium circinatum, draft genome of Davidsoniella eucalypti, Grosmannia galeiformis, Quambalaria eucalypti, and Teratosphaeria destructans.</title>
        <authorList>
            <person name="Wingfield B.D."/>
            <person name="Liu M."/>
            <person name="Nguyen H.D."/>
            <person name="Lane F.A."/>
            <person name="Morgan S.W."/>
            <person name="De Vos L."/>
            <person name="Wilken P.M."/>
            <person name="Duong T.A."/>
            <person name="Aylward J."/>
            <person name="Coetzee M.P."/>
            <person name="Dadej K."/>
            <person name="De Beer Z.W."/>
            <person name="Findlay W."/>
            <person name="Havenga M."/>
            <person name="Kolarik M."/>
            <person name="Menzies J.G."/>
            <person name="Naidoo K."/>
            <person name="Pochopski O."/>
            <person name="Shoukouhi P."/>
            <person name="Santana Q.C."/>
            <person name="Seifert K.A."/>
            <person name="Soal N."/>
            <person name="Steenkamp E.T."/>
            <person name="Tatham C.T."/>
            <person name="van der Nest M.A."/>
            <person name="Wingfield M.J."/>
        </authorList>
    </citation>
    <scope>NUCLEOTIDE SEQUENCE [LARGE SCALE GENOMIC DNA]</scope>
    <source>
        <strain evidence="1">CMW44962</strain>
    </source>
</reference>
<protein>
    <submittedName>
        <fullName evidence="1">Uncharacterized protein</fullName>
    </submittedName>
</protein>
<sequence>MAVMPDGRNAERNDHHRLGYPTCAFVKSFVQLHVKETWNAITASFAIAQQAMLRNAMDRATAGPGMLARQEPSSVHGRLHL</sequence>
<comment type="caution">
    <text evidence="1">The sequence shown here is derived from an EMBL/GenBank/DDBJ whole genome shotgun (WGS) entry which is preliminary data.</text>
</comment>
<name>A0A9W7SXZ6_9PEZI</name>
<gene>
    <name evidence="1" type="ORF">Tdes44962_MAKER07947</name>
</gene>
<keyword evidence="2" id="KW-1185">Reference proteome</keyword>
<organism evidence="1 2">
    <name type="scientific">Teratosphaeria destructans</name>
    <dbReference type="NCBI Taxonomy" id="418781"/>
    <lineage>
        <taxon>Eukaryota</taxon>
        <taxon>Fungi</taxon>
        <taxon>Dikarya</taxon>
        <taxon>Ascomycota</taxon>
        <taxon>Pezizomycotina</taxon>
        <taxon>Dothideomycetes</taxon>
        <taxon>Dothideomycetidae</taxon>
        <taxon>Mycosphaerellales</taxon>
        <taxon>Teratosphaeriaceae</taxon>
        <taxon>Teratosphaeria</taxon>
    </lineage>
</organism>
<dbReference type="AlphaFoldDB" id="A0A9W7SXZ6"/>
<dbReference type="EMBL" id="RIBY02000569">
    <property type="protein sequence ID" value="KAH9840401.1"/>
    <property type="molecule type" value="Genomic_DNA"/>
</dbReference>
<evidence type="ECO:0000313" key="1">
    <source>
        <dbReference type="EMBL" id="KAH9840401.1"/>
    </source>
</evidence>
<accession>A0A9W7SXZ6</accession>
<proteinExistence type="predicted"/>
<evidence type="ECO:0000313" key="2">
    <source>
        <dbReference type="Proteomes" id="UP001138500"/>
    </source>
</evidence>